<keyword evidence="6" id="KW-0902">Two-component regulatory system</keyword>
<protein>
    <recommendedName>
        <fullName evidence="2">histidine kinase</fullName>
        <ecNumber evidence="2">2.7.13.3</ecNumber>
    </recommendedName>
</protein>
<evidence type="ECO:0000256" key="5">
    <source>
        <dbReference type="ARBA" id="ARBA00022777"/>
    </source>
</evidence>
<keyword evidence="3" id="KW-0597">Phosphoprotein</keyword>
<accession>A0A0G1GQ29</accession>
<dbReference type="Gene3D" id="3.30.565.10">
    <property type="entry name" value="Histidine kinase-like ATPase, C-terminal domain"/>
    <property type="match status" value="1"/>
</dbReference>
<dbReference type="EMBL" id="LCHM01000036">
    <property type="protein sequence ID" value="KKT36625.1"/>
    <property type="molecule type" value="Genomic_DNA"/>
</dbReference>
<evidence type="ECO:0000256" key="1">
    <source>
        <dbReference type="ARBA" id="ARBA00000085"/>
    </source>
</evidence>
<keyword evidence="4" id="KW-0808">Transferase</keyword>
<evidence type="ECO:0000313" key="9">
    <source>
        <dbReference type="Proteomes" id="UP000034617"/>
    </source>
</evidence>
<proteinExistence type="predicted"/>
<feature type="domain" description="Histidine kinase" evidence="7">
    <location>
        <begin position="17"/>
        <end position="124"/>
    </location>
</feature>
<organism evidence="8 9">
    <name type="scientific">Candidatus Gottesmanbacteria bacterium GW2011_GWB1_44_11c</name>
    <dbReference type="NCBI Taxonomy" id="1618447"/>
    <lineage>
        <taxon>Bacteria</taxon>
        <taxon>Candidatus Gottesmaniibacteriota</taxon>
    </lineage>
</organism>
<dbReference type="InterPro" id="IPR004358">
    <property type="entry name" value="Sig_transdc_His_kin-like_C"/>
</dbReference>
<comment type="catalytic activity">
    <reaction evidence="1">
        <text>ATP + protein L-histidine = ADP + protein N-phospho-L-histidine.</text>
        <dbReference type="EC" id="2.7.13.3"/>
    </reaction>
</comment>
<evidence type="ECO:0000256" key="3">
    <source>
        <dbReference type="ARBA" id="ARBA00022553"/>
    </source>
</evidence>
<dbReference type="PRINTS" id="PR00344">
    <property type="entry name" value="BCTRLSENSOR"/>
</dbReference>
<evidence type="ECO:0000313" key="8">
    <source>
        <dbReference type="EMBL" id="KKT36625.1"/>
    </source>
</evidence>
<dbReference type="EC" id="2.7.13.3" evidence="2"/>
<dbReference type="GO" id="GO:0004673">
    <property type="term" value="F:protein histidine kinase activity"/>
    <property type="evidence" value="ECO:0007669"/>
    <property type="project" value="UniProtKB-EC"/>
</dbReference>
<evidence type="ECO:0000256" key="6">
    <source>
        <dbReference type="ARBA" id="ARBA00023012"/>
    </source>
</evidence>
<dbReference type="InterPro" id="IPR003594">
    <property type="entry name" value="HATPase_dom"/>
</dbReference>
<dbReference type="Pfam" id="PF02518">
    <property type="entry name" value="HATPase_c"/>
    <property type="match status" value="1"/>
</dbReference>
<keyword evidence="5 8" id="KW-0418">Kinase</keyword>
<evidence type="ECO:0000256" key="4">
    <source>
        <dbReference type="ARBA" id="ARBA00022679"/>
    </source>
</evidence>
<gene>
    <name evidence="8" type="ORF">UW22_C0036G0013</name>
</gene>
<dbReference type="GO" id="GO:0000160">
    <property type="term" value="P:phosphorelay signal transduction system"/>
    <property type="evidence" value="ECO:0007669"/>
    <property type="project" value="UniProtKB-KW"/>
</dbReference>
<dbReference type="PANTHER" id="PTHR43711:SF1">
    <property type="entry name" value="HISTIDINE KINASE 1"/>
    <property type="match status" value="1"/>
</dbReference>
<reference evidence="8 9" key="1">
    <citation type="journal article" date="2015" name="Nature">
        <title>rRNA introns, odd ribosomes, and small enigmatic genomes across a large radiation of phyla.</title>
        <authorList>
            <person name="Brown C.T."/>
            <person name="Hug L.A."/>
            <person name="Thomas B.C."/>
            <person name="Sharon I."/>
            <person name="Castelle C.J."/>
            <person name="Singh A."/>
            <person name="Wilkins M.J."/>
            <person name="Williams K.H."/>
            <person name="Banfield J.F."/>
        </authorList>
    </citation>
    <scope>NUCLEOTIDE SEQUENCE [LARGE SCALE GENOMIC DNA]</scope>
</reference>
<sequence length="127" mass="14382">MHIKLFLDATIRKILSLTMVFQNPLANAIKYTPNRGKISLTIRLEGIALSITVADTGIGIPKKDRPLIFQRFFRADNAKEREPEGIGLGLYILKAIIDLMGGKIWFTSRENKGTTFYITFPIKKILM</sequence>
<dbReference type="InterPro" id="IPR005467">
    <property type="entry name" value="His_kinase_dom"/>
</dbReference>
<dbReference type="SUPFAM" id="SSF55874">
    <property type="entry name" value="ATPase domain of HSP90 chaperone/DNA topoisomerase II/histidine kinase"/>
    <property type="match status" value="1"/>
</dbReference>
<evidence type="ECO:0000256" key="2">
    <source>
        <dbReference type="ARBA" id="ARBA00012438"/>
    </source>
</evidence>
<name>A0A0G1GQ29_9BACT</name>
<dbReference type="FunFam" id="3.30.565.10:FF:000006">
    <property type="entry name" value="Sensor histidine kinase WalK"/>
    <property type="match status" value="1"/>
</dbReference>
<dbReference type="Proteomes" id="UP000034617">
    <property type="component" value="Unassembled WGS sequence"/>
</dbReference>
<dbReference type="InterPro" id="IPR036890">
    <property type="entry name" value="HATPase_C_sf"/>
</dbReference>
<dbReference type="SMART" id="SM00387">
    <property type="entry name" value="HATPase_c"/>
    <property type="match status" value="1"/>
</dbReference>
<dbReference type="InterPro" id="IPR050736">
    <property type="entry name" value="Sensor_HK_Regulatory"/>
</dbReference>
<dbReference type="AlphaFoldDB" id="A0A0G1GQ29"/>
<dbReference type="PROSITE" id="PS50109">
    <property type="entry name" value="HIS_KIN"/>
    <property type="match status" value="1"/>
</dbReference>
<dbReference type="PANTHER" id="PTHR43711">
    <property type="entry name" value="TWO-COMPONENT HISTIDINE KINASE"/>
    <property type="match status" value="1"/>
</dbReference>
<comment type="caution">
    <text evidence="8">The sequence shown here is derived from an EMBL/GenBank/DDBJ whole genome shotgun (WGS) entry which is preliminary data.</text>
</comment>
<evidence type="ECO:0000259" key="7">
    <source>
        <dbReference type="PROSITE" id="PS50109"/>
    </source>
</evidence>